<dbReference type="AlphaFoldDB" id="A0A450ZCH5"/>
<feature type="compositionally biased region" description="Basic and acidic residues" evidence="1">
    <location>
        <begin position="16"/>
        <end position="30"/>
    </location>
</feature>
<proteinExistence type="predicted"/>
<dbReference type="EMBL" id="CAADFX010000008">
    <property type="protein sequence ID" value="VFK51501.1"/>
    <property type="molecule type" value="Genomic_DNA"/>
</dbReference>
<evidence type="ECO:0000256" key="1">
    <source>
        <dbReference type="SAM" id="MobiDB-lite"/>
    </source>
</evidence>
<organism evidence="2">
    <name type="scientific">Candidatus Kentrum sp. TUN</name>
    <dbReference type="NCBI Taxonomy" id="2126343"/>
    <lineage>
        <taxon>Bacteria</taxon>
        <taxon>Pseudomonadati</taxon>
        <taxon>Pseudomonadota</taxon>
        <taxon>Gammaproteobacteria</taxon>
        <taxon>Candidatus Kentrum</taxon>
    </lineage>
</organism>
<evidence type="ECO:0000313" key="2">
    <source>
        <dbReference type="EMBL" id="VFK51501.1"/>
    </source>
</evidence>
<reference evidence="2" key="1">
    <citation type="submission" date="2019-02" db="EMBL/GenBank/DDBJ databases">
        <authorList>
            <person name="Gruber-Vodicka R. H."/>
            <person name="Seah K. B. B."/>
        </authorList>
    </citation>
    <scope>NUCLEOTIDE SEQUENCE</scope>
    <source>
        <strain evidence="2">BECK_BY1</strain>
    </source>
</reference>
<feature type="region of interest" description="Disordered" evidence="1">
    <location>
        <begin position="16"/>
        <end position="41"/>
    </location>
</feature>
<protein>
    <submittedName>
        <fullName evidence="2">Uncharacterized protein</fullName>
    </submittedName>
</protein>
<accession>A0A450ZCH5</accession>
<sequence>MKALAKLELRVWGKDADAKSLPKENPEESRATVVILPDNGR</sequence>
<gene>
    <name evidence="2" type="ORF">BECKTUN1418D_GA0071000_100824</name>
</gene>
<name>A0A450ZCH5_9GAMM</name>